<dbReference type="Gene3D" id="2.60.40.1120">
    <property type="entry name" value="Carboxypeptidase-like, regulatory domain"/>
    <property type="match status" value="1"/>
</dbReference>
<feature type="chain" id="PRO_5045272462" description="Carboxypeptidase regulatory-like domain-containing protein" evidence="2">
    <location>
        <begin position="33"/>
        <end position="257"/>
    </location>
</feature>
<dbReference type="Pfam" id="PF13620">
    <property type="entry name" value="CarboxypepD_reg"/>
    <property type="match status" value="1"/>
</dbReference>
<feature type="compositionally biased region" description="Low complexity" evidence="1">
    <location>
        <begin position="35"/>
        <end position="45"/>
    </location>
</feature>
<evidence type="ECO:0000256" key="2">
    <source>
        <dbReference type="SAM" id="SignalP"/>
    </source>
</evidence>
<accession>A0ABN2MK96</accession>
<dbReference type="SUPFAM" id="SSF49452">
    <property type="entry name" value="Starch-binding domain-like"/>
    <property type="match status" value="1"/>
</dbReference>
<protein>
    <recommendedName>
        <fullName evidence="5">Carboxypeptidase regulatory-like domain-containing protein</fullName>
    </recommendedName>
</protein>
<feature type="signal peptide" evidence="2">
    <location>
        <begin position="1"/>
        <end position="32"/>
    </location>
</feature>
<dbReference type="RefSeq" id="WP_344138791.1">
    <property type="nucleotide sequence ID" value="NZ_BAAALT010000260.1"/>
</dbReference>
<keyword evidence="2" id="KW-0732">Signal</keyword>
<feature type="region of interest" description="Disordered" evidence="1">
    <location>
        <begin position="35"/>
        <end position="61"/>
    </location>
</feature>
<sequence length="257" mass="26277">MVRKRSTLPRIGRVLAAGTVLALCLTPIVASARSSPTTPAAAHAAPTDRRPTSSSAPVKGLRIDVPRSTDRGSVVVTGRTYARATVQITGGILPVVATAVADGTFRAEVLLRPNALNTLKAVSYVGTRPTASKTFAVRQRLNRPTGRLTGRVLDVASKAPVAGASVRYGNRRATTDPAGRFTLTRLPAGGVAATVRSAGRLSGLAVGEIANGAGEAGDVRVQKLAAPQRVGPNGASFSGPGWRVDIPAGALRGPPTS</sequence>
<evidence type="ECO:0000256" key="1">
    <source>
        <dbReference type="SAM" id="MobiDB-lite"/>
    </source>
</evidence>
<evidence type="ECO:0000313" key="4">
    <source>
        <dbReference type="Proteomes" id="UP001500218"/>
    </source>
</evidence>
<proteinExistence type="predicted"/>
<reference evidence="3 4" key="1">
    <citation type="journal article" date="2019" name="Int. J. Syst. Evol. Microbiol.">
        <title>The Global Catalogue of Microorganisms (GCM) 10K type strain sequencing project: providing services to taxonomists for standard genome sequencing and annotation.</title>
        <authorList>
            <consortium name="The Broad Institute Genomics Platform"/>
            <consortium name="The Broad Institute Genome Sequencing Center for Infectious Disease"/>
            <person name="Wu L."/>
            <person name="Ma J."/>
        </authorList>
    </citation>
    <scope>NUCLEOTIDE SEQUENCE [LARGE SCALE GENOMIC DNA]</scope>
    <source>
        <strain evidence="3 4">JCM 13250</strain>
    </source>
</reference>
<name>A0ABN2MK96_9ACTN</name>
<dbReference type="EMBL" id="BAAALT010000260">
    <property type="protein sequence ID" value="GAA1830035.1"/>
    <property type="molecule type" value="Genomic_DNA"/>
</dbReference>
<organism evidence="3 4">
    <name type="scientific">Luedemannella flava</name>
    <dbReference type="NCBI Taxonomy" id="349316"/>
    <lineage>
        <taxon>Bacteria</taxon>
        <taxon>Bacillati</taxon>
        <taxon>Actinomycetota</taxon>
        <taxon>Actinomycetes</taxon>
        <taxon>Micromonosporales</taxon>
        <taxon>Micromonosporaceae</taxon>
        <taxon>Luedemannella</taxon>
    </lineage>
</organism>
<dbReference type="InterPro" id="IPR013784">
    <property type="entry name" value="Carb-bd-like_fold"/>
</dbReference>
<evidence type="ECO:0008006" key="5">
    <source>
        <dbReference type="Google" id="ProtNLM"/>
    </source>
</evidence>
<dbReference type="Proteomes" id="UP001500218">
    <property type="component" value="Unassembled WGS sequence"/>
</dbReference>
<gene>
    <name evidence="3" type="ORF">GCM10009682_56020</name>
</gene>
<comment type="caution">
    <text evidence="3">The sequence shown here is derived from an EMBL/GenBank/DDBJ whole genome shotgun (WGS) entry which is preliminary data.</text>
</comment>
<keyword evidence="4" id="KW-1185">Reference proteome</keyword>
<evidence type="ECO:0000313" key="3">
    <source>
        <dbReference type="EMBL" id="GAA1830035.1"/>
    </source>
</evidence>